<organism evidence="1">
    <name type="scientific">Spodoptera frugiperda</name>
    <name type="common">Fall armyworm</name>
    <dbReference type="NCBI Taxonomy" id="7108"/>
    <lineage>
        <taxon>Eukaryota</taxon>
        <taxon>Metazoa</taxon>
        <taxon>Ecdysozoa</taxon>
        <taxon>Arthropoda</taxon>
        <taxon>Hexapoda</taxon>
        <taxon>Insecta</taxon>
        <taxon>Pterygota</taxon>
        <taxon>Neoptera</taxon>
        <taxon>Endopterygota</taxon>
        <taxon>Lepidoptera</taxon>
        <taxon>Glossata</taxon>
        <taxon>Ditrysia</taxon>
        <taxon>Noctuoidea</taxon>
        <taxon>Noctuidae</taxon>
        <taxon>Amphipyrinae</taxon>
        <taxon>Spodoptera</taxon>
    </lineage>
</organism>
<gene>
    <name evidence="1" type="ORF">SFRICE_031998</name>
</gene>
<proteinExistence type="predicted"/>
<evidence type="ECO:0000313" key="1">
    <source>
        <dbReference type="EMBL" id="SOQ43776.1"/>
    </source>
</evidence>
<accession>A0A2H1VSL8</accession>
<protein>
    <submittedName>
        <fullName evidence="1">SFRICE_031998</fullName>
    </submittedName>
</protein>
<dbReference type="AlphaFoldDB" id="A0A2H1VSL8"/>
<reference evidence="1" key="1">
    <citation type="submission" date="2016-07" db="EMBL/GenBank/DDBJ databases">
        <authorList>
            <person name="Bretaudeau A."/>
        </authorList>
    </citation>
    <scope>NUCLEOTIDE SEQUENCE</scope>
    <source>
        <strain evidence="1">Rice</strain>
        <tissue evidence="1">Whole body</tissue>
    </source>
</reference>
<sequence length="192" mass="20986">MCTSTTFRIKRHDDDDITLMFSTQVHMSTYTVDPNDAKTSSTNKPTVGLSSGIFQSRLELGEREFPTKKLPRSYSCFLSRSHPELRKCCSVQELNPLHFAQQLAGSYSATIPIVQERGGPRAEEQEAASEPPRLKLAGEAGQQAEAAVVSESRLRRLARVGPPEARSAGAMTETLPAACLLINMVSGQVFDS</sequence>
<name>A0A2H1VSL8_SPOFR</name>
<dbReference type="EMBL" id="ODYU01004184">
    <property type="protein sequence ID" value="SOQ43776.1"/>
    <property type="molecule type" value="Genomic_DNA"/>
</dbReference>